<organism evidence="1 2">
    <name type="scientific">Hibiscus sabdariffa</name>
    <name type="common">roselle</name>
    <dbReference type="NCBI Taxonomy" id="183260"/>
    <lineage>
        <taxon>Eukaryota</taxon>
        <taxon>Viridiplantae</taxon>
        <taxon>Streptophyta</taxon>
        <taxon>Embryophyta</taxon>
        <taxon>Tracheophyta</taxon>
        <taxon>Spermatophyta</taxon>
        <taxon>Magnoliopsida</taxon>
        <taxon>eudicotyledons</taxon>
        <taxon>Gunneridae</taxon>
        <taxon>Pentapetalae</taxon>
        <taxon>rosids</taxon>
        <taxon>malvids</taxon>
        <taxon>Malvales</taxon>
        <taxon>Malvaceae</taxon>
        <taxon>Malvoideae</taxon>
        <taxon>Hibiscus</taxon>
    </lineage>
</organism>
<gene>
    <name evidence="1" type="ORF">V6N12_035368</name>
</gene>
<proteinExistence type="predicted"/>
<comment type="caution">
    <text evidence="1">The sequence shown here is derived from an EMBL/GenBank/DDBJ whole genome shotgun (WGS) entry which is preliminary data.</text>
</comment>
<protein>
    <submittedName>
        <fullName evidence="1">Uncharacterized protein</fullName>
    </submittedName>
</protein>
<evidence type="ECO:0000313" key="2">
    <source>
        <dbReference type="Proteomes" id="UP001472677"/>
    </source>
</evidence>
<name>A0ABR2BSE7_9ROSI</name>
<sequence>MRGITVQDKATWRWRGGACMPSTSTGAFNPHARWQPSTLACMAGSGFGRILSDKATSRWRGGPRSRHQLHRCTARRLESLHRPTRPSQGGELLPAL</sequence>
<keyword evidence="2" id="KW-1185">Reference proteome</keyword>
<reference evidence="1 2" key="1">
    <citation type="journal article" date="2024" name="G3 (Bethesda)">
        <title>Genome assembly of Hibiscus sabdariffa L. provides insights into metabolisms of medicinal natural products.</title>
        <authorList>
            <person name="Kim T."/>
        </authorList>
    </citation>
    <scope>NUCLEOTIDE SEQUENCE [LARGE SCALE GENOMIC DNA]</scope>
    <source>
        <strain evidence="1">TK-2024</strain>
        <tissue evidence="1">Old leaves</tissue>
    </source>
</reference>
<accession>A0ABR2BSE7</accession>
<dbReference type="Proteomes" id="UP001472677">
    <property type="component" value="Unassembled WGS sequence"/>
</dbReference>
<dbReference type="EMBL" id="JBBPBM010000089">
    <property type="protein sequence ID" value="KAK8510045.1"/>
    <property type="molecule type" value="Genomic_DNA"/>
</dbReference>
<evidence type="ECO:0000313" key="1">
    <source>
        <dbReference type="EMBL" id="KAK8510045.1"/>
    </source>
</evidence>